<dbReference type="AlphaFoldDB" id="A0A0C9XFF6"/>
<dbReference type="HOGENOM" id="CLU_115968_3_0_1"/>
<keyword evidence="2" id="KW-1185">Reference proteome</keyword>
<dbReference type="Gene3D" id="2.80.10.50">
    <property type="match status" value="1"/>
</dbReference>
<evidence type="ECO:0000313" key="1">
    <source>
        <dbReference type="EMBL" id="KIJ96396.1"/>
    </source>
</evidence>
<dbReference type="InterPro" id="IPR031755">
    <property type="entry name" value="Inhibitor_I66"/>
</dbReference>
<dbReference type="STRING" id="1095629.A0A0C9XFF6"/>
<dbReference type="CDD" id="cd23428">
    <property type="entry name" value="beta-trefoil_Ricin_SPI"/>
    <property type="match status" value="1"/>
</dbReference>
<protein>
    <recommendedName>
        <fullName evidence="3">Ricin B lectin domain-containing protein</fullName>
    </recommendedName>
</protein>
<proteinExistence type="predicted"/>
<dbReference type="EMBL" id="KN838723">
    <property type="protein sequence ID" value="KIJ96396.1"/>
    <property type="molecule type" value="Genomic_DNA"/>
</dbReference>
<dbReference type="Pfam" id="PF16850">
    <property type="entry name" value="Inhibitor_I66"/>
    <property type="match status" value="1"/>
</dbReference>
<name>A0A0C9XFF6_9AGAR</name>
<organism evidence="1 2">
    <name type="scientific">Laccaria amethystina LaAM-08-1</name>
    <dbReference type="NCBI Taxonomy" id="1095629"/>
    <lineage>
        <taxon>Eukaryota</taxon>
        <taxon>Fungi</taxon>
        <taxon>Dikarya</taxon>
        <taxon>Basidiomycota</taxon>
        <taxon>Agaricomycotina</taxon>
        <taxon>Agaricomycetes</taxon>
        <taxon>Agaricomycetidae</taxon>
        <taxon>Agaricales</taxon>
        <taxon>Agaricineae</taxon>
        <taxon>Hydnangiaceae</taxon>
        <taxon>Laccaria</taxon>
    </lineage>
</organism>
<reference evidence="2" key="2">
    <citation type="submission" date="2015-01" db="EMBL/GenBank/DDBJ databases">
        <title>Evolutionary Origins and Diversification of the Mycorrhizal Mutualists.</title>
        <authorList>
            <consortium name="DOE Joint Genome Institute"/>
            <consortium name="Mycorrhizal Genomics Consortium"/>
            <person name="Kohler A."/>
            <person name="Kuo A."/>
            <person name="Nagy L.G."/>
            <person name="Floudas D."/>
            <person name="Copeland A."/>
            <person name="Barry K.W."/>
            <person name="Cichocki N."/>
            <person name="Veneault-Fourrey C."/>
            <person name="LaButti K."/>
            <person name="Lindquist E.A."/>
            <person name="Lipzen A."/>
            <person name="Lundell T."/>
            <person name="Morin E."/>
            <person name="Murat C."/>
            <person name="Riley R."/>
            <person name="Ohm R."/>
            <person name="Sun H."/>
            <person name="Tunlid A."/>
            <person name="Henrissat B."/>
            <person name="Grigoriev I.V."/>
            <person name="Hibbett D.S."/>
            <person name="Martin F."/>
        </authorList>
    </citation>
    <scope>NUCLEOTIDE SEQUENCE [LARGE SCALE GENOMIC DNA]</scope>
    <source>
        <strain evidence="2">LaAM-08-1</strain>
    </source>
</reference>
<accession>A0A0C9XFF6</accession>
<dbReference type="OrthoDB" id="3439489at2759"/>
<dbReference type="GO" id="GO:0004867">
    <property type="term" value="F:serine-type endopeptidase inhibitor activity"/>
    <property type="evidence" value="ECO:0007669"/>
    <property type="project" value="InterPro"/>
</dbReference>
<gene>
    <name evidence="1" type="ORF">K443DRAFT_284908</name>
</gene>
<evidence type="ECO:0008006" key="3">
    <source>
        <dbReference type="Google" id="ProtNLM"/>
    </source>
</evidence>
<dbReference type="Proteomes" id="UP000054477">
    <property type="component" value="Unassembled WGS sequence"/>
</dbReference>
<reference evidence="1 2" key="1">
    <citation type="submission" date="2014-04" db="EMBL/GenBank/DDBJ databases">
        <authorList>
            <consortium name="DOE Joint Genome Institute"/>
            <person name="Kuo A."/>
            <person name="Kohler A."/>
            <person name="Nagy L.G."/>
            <person name="Floudas D."/>
            <person name="Copeland A."/>
            <person name="Barry K.W."/>
            <person name="Cichocki N."/>
            <person name="Veneault-Fourrey C."/>
            <person name="LaButti K."/>
            <person name="Lindquist E.A."/>
            <person name="Lipzen A."/>
            <person name="Lundell T."/>
            <person name="Morin E."/>
            <person name="Murat C."/>
            <person name="Sun H."/>
            <person name="Tunlid A."/>
            <person name="Henrissat B."/>
            <person name="Grigoriev I.V."/>
            <person name="Hibbett D.S."/>
            <person name="Martin F."/>
            <person name="Nordberg H.P."/>
            <person name="Cantor M.N."/>
            <person name="Hua S.X."/>
        </authorList>
    </citation>
    <scope>NUCLEOTIDE SEQUENCE [LARGE SCALE GENOMIC DNA]</scope>
    <source>
        <strain evidence="1 2">LaAM-08-1</strain>
    </source>
</reference>
<evidence type="ECO:0000313" key="2">
    <source>
        <dbReference type="Proteomes" id="UP000054477"/>
    </source>
</evidence>
<sequence length="147" mass="16901">MPISEGEHYIRNKGTGEYVQRSQREDTSLNDKSVISVPPGVEAELWSIEKSGDLFFLKARGDPAFSKDHLVYVSLQKEAYINVKWRLNEIPYEGRNVYIIESEDRHGGWVLPKEEPYTQVAFRPLIIGPSEPPFYPPNQLWVITPLV</sequence>